<sequence>MRTREANPRILLLPLKHPADQHGTVNSERNIALHHIPGITHSIPRPTVRLSSRSPLGATTPRDGYYHGASPLIGCSRVASPVLDMPPPPPGALGAAPFSVASTLDEPHPDEAHPVGCCPAPKPPGMTGHRDILSGGGGGVRPGFPGCPAFPRAGTHPAHPLG</sequence>
<dbReference type="EMBL" id="JAPMOS010000117">
    <property type="protein sequence ID" value="KAJ4455158.1"/>
    <property type="molecule type" value="Genomic_DNA"/>
</dbReference>
<comment type="caution">
    <text evidence="1">The sequence shown here is derived from an EMBL/GenBank/DDBJ whole genome shotgun (WGS) entry which is preliminary data.</text>
</comment>
<organism evidence="1 2">
    <name type="scientific">Paratrimastix pyriformis</name>
    <dbReference type="NCBI Taxonomy" id="342808"/>
    <lineage>
        <taxon>Eukaryota</taxon>
        <taxon>Metamonada</taxon>
        <taxon>Preaxostyla</taxon>
        <taxon>Paratrimastigidae</taxon>
        <taxon>Paratrimastix</taxon>
    </lineage>
</organism>
<keyword evidence="2" id="KW-1185">Reference proteome</keyword>
<evidence type="ECO:0000313" key="1">
    <source>
        <dbReference type="EMBL" id="KAJ4455158.1"/>
    </source>
</evidence>
<dbReference type="Proteomes" id="UP001141327">
    <property type="component" value="Unassembled WGS sequence"/>
</dbReference>
<reference evidence="1" key="1">
    <citation type="journal article" date="2022" name="bioRxiv">
        <title>Genomics of Preaxostyla Flagellates Illuminates Evolutionary Transitions and the Path Towards Mitochondrial Loss.</title>
        <authorList>
            <person name="Novak L.V.F."/>
            <person name="Treitli S.C."/>
            <person name="Pyrih J."/>
            <person name="Halakuc P."/>
            <person name="Pipaliya S.V."/>
            <person name="Vacek V."/>
            <person name="Brzon O."/>
            <person name="Soukal P."/>
            <person name="Eme L."/>
            <person name="Dacks J.B."/>
            <person name="Karnkowska A."/>
            <person name="Elias M."/>
            <person name="Hampl V."/>
        </authorList>
    </citation>
    <scope>NUCLEOTIDE SEQUENCE</scope>
    <source>
        <strain evidence="1">RCP-MX</strain>
    </source>
</reference>
<evidence type="ECO:0000313" key="2">
    <source>
        <dbReference type="Proteomes" id="UP001141327"/>
    </source>
</evidence>
<accession>A0ABQ8U728</accession>
<name>A0ABQ8U728_9EUKA</name>
<gene>
    <name evidence="1" type="ORF">PAPYR_9953</name>
</gene>
<protein>
    <submittedName>
        <fullName evidence="1">Uncharacterized protein</fullName>
    </submittedName>
</protein>
<proteinExistence type="predicted"/>